<gene>
    <name evidence="7" type="primary">priL</name>
    <name evidence="9" type="ORF">DRJ31_01925</name>
</gene>
<evidence type="ECO:0000256" key="4">
    <source>
        <dbReference type="ARBA" id="ARBA00022723"/>
    </source>
</evidence>
<evidence type="ECO:0000256" key="1">
    <source>
        <dbReference type="ARBA" id="ARBA00022485"/>
    </source>
</evidence>
<sequence length="351" mass="39873">MLSKEDLAKYPFTSPAVKYIKELNISLEDLSKDEYAKLLYRAKERIKEAIDRAYITPDISDVDVELLSHPVAIMLVLATGSKPLIRRYAVAEAKRCYELLQLEDDDKLAEIAKDAFNWQVIKAKVKVGERLFDFAISLSDYLKTSKSFRSLHWKLVNRLVINGFVYLKKNELARLIAEELKNRIAEKTPLNENLPEKLANIAAEALSYYKSKVKAPEGAEDITELHATLSEYPPCVRRMIEDIKSGKSLPHTARFTVTTFLLNIGKTIDEVIDLFRNVADFDEGKTRYQVEHIAGERGSKIRYIPPSCETLKSFGLCTPDVLCKGIRHPLAYYRKAAKLRKKGMTIAGEAL</sequence>
<dbReference type="PANTHER" id="PTHR10537">
    <property type="entry name" value="DNA PRIMASE LARGE SUBUNIT"/>
    <property type="match status" value="1"/>
</dbReference>
<comment type="subunit">
    <text evidence="7">Heterodimer of a small subunit (PriS) and a large subunit (PriL).</text>
</comment>
<dbReference type="InterPro" id="IPR007238">
    <property type="entry name" value="DNA_primase_lsu_euk/arc"/>
</dbReference>
<evidence type="ECO:0000259" key="8">
    <source>
        <dbReference type="Pfam" id="PF04104"/>
    </source>
</evidence>
<dbReference type="GO" id="GO:0051539">
    <property type="term" value="F:4 iron, 4 sulfur cluster binding"/>
    <property type="evidence" value="ECO:0007669"/>
    <property type="project" value="UniProtKB-UniRule"/>
</dbReference>
<comment type="caution">
    <text evidence="9">The sequence shown here is derived from an EMBL/GenBank/DDBJ whole genome shotgun (WGS) entry which is preliminary data.</text>
</comment>
<keyword evidence="2 7" id="KW-0639">Primosome</keyword>
<dbReference type="SUPFAM" id="SSF140914">
    <property type="entry name" value="PriB N-terminal domain-like"/>
    <property type="match status" value="1"/>
</dbReference>
<dbReference type="AlphaFoldDB" id="A0A497EUA1"/>
<dbReference type="GO" id="GO:0003899">
    <property type="term" value="F:DNA-directed RNA polymerase activity"/>
    <property type="evidence" value="ECO:0007669"/>
    <property type="project" value="InterPro"/>
</dbReference>
<dbReference type="Proteomes" id="UP000278475">
    <property type="component" value="Unassembled WGS sequence"/>
</dbReference>
<dbReference type="InterPro" id="IPR023642">
    <property type="entry name" value="DNA_primase_lsu_PriL"/>
</dbReference>
<keyword evidence="6 7" id="KW-0411">Iron-sulfur</keyword>
<evidence type="ECO:0000313" key="9">
    <source>
        <dbReference type="EMBL" id="RLE50290.1"/>
    </source>
</evidence>
<keyword evidence="1 7" id="KW-0004">4Fe-4S</keyword>
<accession>A0A497EUA1</accession>
<feature type="binding site" evidence="7">
    <location>
        <position position="323"/>
    </location>
    <ligand>
        <name>[4Fe-4S] cluster</name>
        <dbReference type="ChEBI" id="CHEBI:49883"/>
    </ligand>
</feature>
<evidence type="ECO:0000256" key="5">
    <source>
        <dbReference type="ARBA" id="ARBA00023004"/>
    </source>
</evidence>
<evidence type="ECO:0000256" key="3">
    <source>
        <dbReference type="ARBA" id="ARBA00022705"/>
    </source>
</evidence>
<keyword evidence="3 7" id="KW-0235">DNA replication</keyword>
<evidence type="ECO:0000256" key="6">
    <source>
        <dbReference type="ARBA" id="ARBA00023014"/>
    </source>
</evidence>
<keyword evidence="4 7" id="KW-0479">Metal-binding</keyword>
<dbReference type="GO" id="GO:0006270">
    <property type="term" value="P:DNA replication initiation"/>
    <property type="evidence" value="ECO:0007669"/>
    <property type="project" value="TreeGrafter"/>
</dbReference>
<reference evidence="9 10" key="1">
    <citation type="submission" date="2018-06" db="EMBL/GenBank/DDBJ databases">
        <title>Extensive metabolic versatility and redundancy in microbially diverse, dynamic hydrothermal sediments.</title>
        <authorList>
            <person name="Dombrowski N."/>
            <person name="Teske A."/>
            <person name="Baker B.J."/>
        </authorList>
    </citation>
    <scope>NUCLEOTIDE SEQUENCE [LARGE SCALE GENOMIC DNA]</scope>
    <source>
        <strain evidence="9">B66_G16</strain>
    </source>
</reference>
<dbReference type="HAMAP" id="MF_00701">
    <property type="entry name" value="DNA_primase_lrg_arc"/>
    <property type="match status" value="1"/>
</dbReference>
<evidence type="ECO:0000256" key="7">
    <source>
        <dbReference type="HAMAP-Rule" id="MF_00701"/>
    </source>
</evidence>
<dbReference type="GO" id="GO:1990077">
    <property type="term" value="C:primosome complex"/>
    <property type="evidence" value="ECO:0007669"/>
    <property type="project" value="UniProtKB-KW"/>
</dbReference>
<feature type="binding site" evidence="7">
    <location>
        <position position="317"/>
    </location>
    <ligand>
        <name>[4Fe-4S] cluster</name>
        <dbReference type="ChEBI" id="CHEBI:49883"/>
    </ligand>
</feature>
<dbReference type="GO" id="GO:0006269">
    <property type="term" value="P:DNA replication, synthesis of primer"/>
    <property type="evidence" value="ECO:0007669"/>
    <property type="project" value="UniProtKB-UniRule"/>
</dbReference>
<comment type="similarity">
    <text evidence="7">Belongs to the eukaryotic-type primase large subunit family.</text>
</comment>
<feature type="domain" description="DNA primase large subunit C-terminal" evidence="8">
    <location>
        <begin position="230"/>
        <end position="313"/>
    </location>
</feature>
<dbReference type="Pfam" id="PF04104">
    <property type="entry name" value="DNA_primase_lrg"/>
    <property type="match status" value="1"/>
</dbReference>
<comment type="cofactor">
    <cofactor evidence="7">
        <name>[4Fe-4S] cluster</name>
        <dbReference type="ChEBI" id="CHEBI:49883"/>
    </cofactor>
    <text evidence="7">Binds 1 [4Fe-4S] cluster.</text>
</comment>
<comment type="function">
    <text evidence="7">Regulatory subunit of DNA primase, an RNA polymerase that catalyzes the synthesis of short RNA molecules used as primers for DNA polymerase during DNA replication. Stabilizes and modulates the activity of the small subunit, increasing the rate of DNA synthesis, and conferring RNA synthesis capability. The DNA polymerase activity may enable DNA primase to also catalyze primer extension after primer synthesis. May also play a role in DNA repair.</text>
</comment>
<dbReference type="GO" id="GO:0046872">
    <property type="term" value="F:metal ion binding"/>
    <property type="evidence" value="ECO:0007669"/>
    <property type="project" value="UniProtKB-KW"/>
</dbReference>
<evidence type="ECO:0000256" key="2">
    <source>
        <dbReference type="ARBA" id="ARBA00022515"/>
    </source>
</evidence>
<proteinExistence type="inferred from homology"/>
<evidence type="ECO:0000313" key="10">
    <source>
        <dbReference type="Proteomes" id="UP000278475"/>
    </source>
</evidence>
<name>A0A497EUA1_9CREN</name>
<dbReference type="PANTHER" id="PTHR10537:SF3">
    <property type="entry name" value="DNA PRIMASE LARGE SUBUNIT"/>
    <property type="match status" value="1"/>
</dbReference>
<dbReference type="InterPro" id="IPR058560">
    <property type="entry name" value="DNA_primase_C"/>
</dbReference>
<dbReference type="CDD" id="cd06560">
    <property type="entry name" value="PriL"/>
    <property type="match status" value="1"/>
</dbReference>
<keyword evidence="5 7" id="KW-0408">Iron</keyword>
<dbReference type="EMBL" id="QMQV01000009">
    <property type="protein sequence ID" value="RLE50290.1"/>
    <property type="molecule type" value="Genomic_DNA"/>
</dbReference>
<feature type="binding site" evidence="7">
    <location>
        <position position="308"/>
    </location>
    <ligand>
        <name>[4Fe-4S] cluster</name>
        <dbReference type="ChEBI" id="CHEBI:49883"/>
    </ligand>
</feature>
<organism evidence="9 10">
    <name type="scientific">Thermoproteota archaeon</name>
    <dbReference type="NCBI Taxonomy" id="2056631"/>
    <lineage>
        <taxon>Archaea</taxon>
        <taxon>Thermoproteota</taxon>
    </lineage>
</organism>
<feature type="binding site" evidence="7">
    <location>
        <position position="235"/>
    </location>
    <ligand>
        <name>[4Fe-4S] cluster</name>
        <dbReference type="ChEBI" id="CHEBI:49883"/>
    </ligand>
</feature>
<dbReference type="Pfam" id="PF26466">
    <property type="entry name" value="DNA_primase_lrg_N"/>
    <property type="match status" value="1"/>
</dbReference>
<protein>
    <recommendedName>
        <fullName evidence="7">DNA primase large subunit PriL</fullName>
    </recommendedName>
</protein>